<dbReference type="SUPFAM" id="SSF103481">
    <property type="entry name" value="Multidrug resistance efflux transporter EmrE"/>
    <property type="match status" value="1"/>
</dbReference>
<keyword evidence="1" id="KW-1133">Transmembrane helix</keyword>
<dbReference type="KEGG" id="goe:100904517"/>
<keyword evidence="1" id="KW-0812">Transmembrane</keyword>
<feature type="transmembrane region" description="Helical" evidence="1">
    <location>
        <begin position="152"/>
        <end position="174"/>
    </location>
</feature>
<dbReference type="Pfam" id="PF00892">
    <property type="entry name" value="EamA"/>
    <property type="match status" value="1"/>
</dbReference>
<dbReference type="InterPro" id="IPR000620">
    <property type="entry name" value="EamA_dom"/>
</dbReference>
<feature type="transmembrane region" description="Helical" evidence="1">
    <location>
        <begin position="6"/>
        <end position="25"/>
    </location>
</feature>
<dbReference type="PANTHER" id="PTHR22911:SF137">
    <property type="entry name" value="SOLUTE CARRIER FAMILY 35 MEMBER G2-RELATED"/>
    <property type="match status" value="1"/>
</dbReference>
<feature type="transmembrane region" description="Helical" evidence="1">
    <location>
        <begin position="240"/>
        <end position="258"/>
    </location>
</feature>
<dbReference type="AlphaFoldDB" id="A0AAJ6VYM0"/>
<dbReference type="RefSeq" id="XP_003744840.1">
    <property type="nucleotide sequence ID" value="XM_003744792.2"/>
</dbReference>
<sequence>MDVMQATGLRFLFAAVILLILIRIFRCQIEIDFGTHVKLVFLSLVLAARFIAFAVGSNSLPMAEFSLLANTVPIYTTAFGCVFLRERSLKKALACAMATAGVITVCLPSFAGNGVISFEQQSRKVIGYSSTLISALANAVALIWLRNLGSISAMWVSLYASVATFLMAAIGAASTENPVVPSISDLGYVALAGMCSVMQLHLPAMACVLTDSSRVAISMTSTVLFSFILQATVQRSAPSSLTYAGAVLVVLAMVLSTFKRSFFRTDGDDEKNALIKTEQPNHNWQRYGTETAIGEPERSRLCKACRLAQQLVIIHRF</sequence>
<protein>
    <submittedName>
        <fullName evidence="4">Solute carrier family 35 member G1</fullName>
    </submittedName>
</protein>
<evidence type="ECO:0000256" key="1">
    <source>
        <dbReference type="SAM" id="Phobius"/>
    </source>
</evidence>
<keyword evidence="1" id="KW-0472">Membrane</keyword>
<organism evidence="3 4">
    <name type="scientific">Galendromus occidentalis</name>
    <name type="common">western predatory mite</name>
    <dbReference type="NCBI Taxonomy" id="34638"/>
    <lineage>
        <taxon>Eukaryota</taxon>
        <taxon>Metazoa</taxon>
        <taxon>Ecdysozoa</taxon>
        <taxon>Arthropoda</taxon>
        <taxon>Chelicerata</taxon>
        <taxon>Arachnida</taxon>
        <taxon>Acari</taxon>
        <taxon>Parasitiformes</taxon>
        <taxon>Mesostigmata</taxon>
        <taxon>Gamasina</taxon>
        <taxon>Phytoseioidea</taxon>
        <taxon>Phytoseiidae</taxon>
        <taxon>Typhlodrominae</taxon>
        <taxon>Galendromus</taxon>
    </lineage>
</organism>
<dbReference type="GO" id="GO:0016020">
    <property type="term" value="C:membrane"/>
    <property type="evidence" value="ECO:0007669"/>
    <property type="project" value="InterPro"/>
</dbReference>
<accession>A0AAJ6VYM0</accession>
<dbReference type="GeneID" id="100904517"/>
<evidence type="ECO:0000313" key="4">
    <source>
        <dbReference type="RefSeq" id="XP_003744840.1"/>
    </source>
</evidence>
<feature type="transmembrane region" description="Helical" evidence="1">
    <location>
        <begin position="215"/>
        <end position="234"/>
    </location>
</feature>
<reference evidence="4" key="1">
    <citation type="submission" date="2025-08" db="UniProtKB">
        <authorList>
            <consortium name="RefSeq"/>
        </authorList>
    </citation>
    <scope>IDENTIFICATION</scope>
</reference>
<feature type="domain" description="EamA" evidence="2">
    <location>
        <begin position="2"/>
        <end position="104"/>
    </location>
</feature>
<feature type="transmembrane region" description="Helical" evidence="1">
    <location>
        <begin position="186"/>
        <end position="208"/>
    </location>
</feature>
<evidence type="ECO:0000313" key="3">
    <source>
        <dbReference type="Proteomes" id="UP000694867"/>
    </source>
</evidence>
<dbReference type="Proteomes" id="UP000694867">
    <property type="component" value="Unplaced"/>
</dbReference>
<feature type="transmembrane region" description="Helical" evidence="1">
    <location>
        <begin position="125"/>
        <end position="145"/>
    </location>
</feature>
<feature type="transmembrane region" description="Helical" evidence="1">
    <location>
        <begin position="92"/>
        <end position="113"/>
    </location>
</feature>
<gene>
    <name evidence="4" type="primary">LOC100904517</name>
</gene>
<evidence type="ECO:0000259" key="2">
    <source>
        <dbReference type="Pfam" id="PF00892"/>
    </source>
</evidence>
<proteinExistence type="predicted"/>
<name>A0AAJ6VYM0_9ACAR</name>
<dbReference type="PANTHER" id="PTHR22911">
    <property type="entry name" value="ACYL-MALONYL CONDENSING ENZYME-RELATED"/>
    <property type="match status" value="1"/>
</dbReference>
<dbReference type="InterPro" id="IPR037185">
    <property type="entry name" value="EmrE-like"/>
</dbReference>
<keyword evidence="3" id="KW-1185">Reference proteome</keyword>
<feature type="transmembrane region" description="Helical" evidence="1">
    <location>
        <begin position="37"/>
        <end position="55"/>
    </location>
</feature>
<feature type="transmembrane region" description="Helical" evidence="1">
    <location>
        <begin position="67"/>
        <end position="85"/>
    </location>
</feature>